<dbReference type="InterPro" id="IPR051320">
    <property type="entry name" value="Viral_Replic_Matur_Polypro"/>
</dbReference>
<sequence length="309" mass="34908">MSKCSLFSLEVLWCGRLISGAGIRHDPNRVRALSTVSLPATVADLQYFWNALNVATTWSAAEQAAYESMLALVRDSVLMAIPDPDAELLVFTDASLTGYSIIGTQGANWEPNVPVAQEHQGSHFRNETVKHLCARMKIQQEFPFNERRRLQDMAAHKGTPANFNVGDFVLLARFDQRRPTNKLLGQWVGPFKVIEAKQHSFLFKHLITGRECDVHVSRLRFCCDEDLNQSAELLELVSRQGIMLGVDAIRDHCYNRVLSRWELLVSCVGLQAIENSWEPLVTLLQDVSTKVNVYVASTDPYDELRYQVD</sequence>
<dbReference type="SUPFAM" id="SSF56672">
    <property type="entry name" value="DNA/RNA polymerases"/>
    <property type="match status" value="1"/>
</dbReference>
<dbReference type="EMBL" id="NBNE01003162">
    <property type="protein sequence ID" value="OWZ08419.1"/>
    <property type="molecule type" value="Genomic_DNA"/>
</dbReference>
<feature type="signal peptide" evidence="1">
    <location>
        <begin position="1"/>
        <end position="20"/>
    </location>
</feature>
<reference evidence="3" key="1">
    <citation type="submission" date="2017-03" db="EMBL/GenBank/DDBJ databases">
        <title>Phytopthora megakarya and P. palmivora, two closely related causual agents of cacao black pod achieved similar genome size and gene model numbers by different mechanisms.</title>
        <authorList>
            <person name="Ali S."/>
            <person name="Shao J."/>
            <person name="Larry D.J."/>
            <person name="Kronmiller B."/>
            <person name="Shen D."/>
            <person name="Strem M.D."/>
            <person name="Melnick R.L."/>
            <person name="Guiltinan M.J."/>
            <person name="Tyler B.M."/>
            <person name="Meinhardt L.W."/>
            <person name="Bailey B.A."/>
        </authorList>
    </citation>
    <scope>NUCLEOTIDE SEQUENCE [LARGE SCALE GENOMIC DNA]</scope>
    <source>
        <strain evidence="3">zdho120</strain>
    </source>
</reference>
<protein>
    <recommendedName>
        <fullName evidence="4">Reverse transcriptase/retrotransposon-derived protein RNase H-like domain-containing protein</fullName>
    </recommendedName>
</protein>
<keyword evidence="3" id="KW-1185">Reference proteome</keyword>
<keyword evidence="1" id="KW-0732">Signal</keyword>
<name>A0A225VTU7_9STRA</name>
<dbReference type="InterPro" id="IPR043502">
    <property type="entry name" value="DNA/RNA_pol_sf"/>
</dbReference>
<evidence type="ECO:0008006" key="4">
    <source>
        <dbReference type="Google" id="ProtNLM"/>
    </source>
</evidence>
<feature type="chain" id="PRO_5012985522" description="Reverse transcriptase/retrotransposon-derived protein RNase H-like domain-containing protein" evidence="1">
    <location>
        <begin position="21"/>
        <end position="309"/>
    </location>
</feature>
<evidence type="ECO:0000313" key="3">
    <source>
        <dbReference type="Proteomes" id="UP000198211"/>
    </source>
</evidence>
<evidence type="ECO:0000256" key="1">
    <source>
        <dbReference type="SAM" id="SignalP"/>
    </source>
</evidence>
<comment type="caution">
    <text evidence="2">The sequence shown here is derived from an EMBL/GenBank/DDBJ whole genome shotgun (WGS) entry which is preliminary data.</text>
</comment>
<organism evidence="2 3">
    <name type="scientific">Phytophthora megakarya</name>
    <dbReference type="NCBI Taxonomy" id="4795"/>
    <lineage>
        <taxon>Eukaryota</taxon>
        <taxon>Sar</taxon>
        <taxon>Stramenopiles</taxon>
        <taxon>Oomycota</taxon>
        <taxon>Peronosporomycetes</taxon>
        <taxon>Peronosporales</taxon>
        <taxon>Peronosporaceae</taxon>
        <taxon>Phytophthora</taxon>
    </lineage>
</organism>
<dbReference type="OrthoDB" id="101786at2759"/>
<dbReference type="PANTHER" id="PTHR33064:SF37">
    <property type="entry name" value="RIBONUCLEASE H"/>
    <property type="match status" value="1"/>
</dbReference>
<accession>A0A225VTU7</accession>
<dbReference type="Proteomes" id="UP000198211">
    <property type="component" value="Unassembled WGS sequence"/>
</dbReference>
<evidence type="ECO:0000313" key="2">
    <source>
        <dbReference type="EMBL" id="OWZ08419.1"/>
    </source>
</evidence>
<dbReference type="AlphaFoldDB" id="A0A225VTU7"/>
<dbReference type="PANTHER" id="PTHR33064">
    <property type="entry name" value="POL PROTEIN"/>
    <property type="match status" value="1"/>
</dbReference>
<proteinExistence type="predicted"/>
<gene>
    <name evidence="2" type="ORF">PHMEG_00019044</name>
</gene>